<protein>
    <submittedName>
        <fullName evidence="2">Tetratricopeptide repeat protein</fullName>
    </submittedName>
</protein>
<reference evidence="3" key="1">
    <citation type="journal article" date="2019" name="Int. J. Syst. Evol. Microbiol.">
        <title>The Global Catalogue of Microorganisms (GCM) 10K type strain sequencing project: providing services to taxonomists for standard genome sequencing and annotation.</title>
        <authorList>
            <consortium name="The Broad Institute Genomics Platform"/>
            <consortium name="The Broad Institute Genome Sequencing Center for Infectious Disease"/>
            <person name="Wu L."/>
            <person name="Ma J."/>
        </authorList>
    </citation>
    <scope>NUCLEOTIDE SEQUENCE [LARGE SCALE GENOMIC DNA]</scope>
    <source>
        <strain evidence="3">CCUG 55491</strain>
    </source>
</reference>
<dbReference type="InterPro" id="IPR011990">
    <property type="entry name" value="TPR-like_helical_dom_sf"/>
</dbReference>
<proteinExistence type="predicted"/>
<dbReference type="PROSITE" id="PS50005">
    <property type="entry name" value="TPR"/>
    <property type="match status" value="1"/>
</dbReference>
<evidence type="ECO:0000256" key="1">
    <source>
        <dbReference type="PROSITE-ProRule" id="PRU00339"/>
    </source>
</evidence>
<dbReference type="RefSeq" id="WP_386812540.1">
    <property type="nucleotide sequence ID" value="NZ_JBHTIH010000003.1"/>
</dbReference>
<dbReference type="EMBL" id="JBHTIH010000003">
    <property type="protein sequence ID" value="MFD0739549.1"/>
    <property type="molecule type" value="Genomic_DNA"/>
</dbReference>
<organism evidence="2 3">
    <name type="scientific">Lysobacter koreensis</name>
    <dbReference type="NCBI Taxonomy" id="266122"/>
    <lineage>
        <taxon>Bacteria</taxon>
        <taxon>Pseudomonadati</taxon>
        <taxon>Pseudomonadota</taxon>
        <taxon>Gammaproteobacteria</taxon>
        <taxon>Lysobacterales</taxon>
        <taxon>Lysobacteraceae</taxon>
        <taxon>Lysobacter</taxon>
    </lineage>
</organism>
<dbReference type="Proteomes" id="UP001597090">
    <property type="component" value="Unassembled WGS sequence"/>
</dbReference>
<gene>
    <name evidence="2" type="ORF">ACFQZQ_09690</name>
</gene>
<dbReference type="SUPFAM" id="SSF48452">
    <property type="entry name" value="TPR-like"/>
    <property type="match status" value="1"/>
</dbReference>
<evidence type="ECO:0000313" key="3">
    <source>
        <dbReference type="Proteomes" id="UP001597090"/>
    </source>
</evidence>
<sequence>MIRKLILILMASFVAAPVLAVDILSLWDFSNPALSEQRFRSALGTANGDEVLILQTQIARTYVFRKDFQKSRQILRSIEPQIRSAGAEAQVRYWLELGRTYASHQHPPESQTPESKSNARMAVEKALTISREARLDGLAIDAIHMLAFVDTDPADQVKWGQQALSLVEASNQPEAKQWEASVRSNLGEALYDLGRYEEALGHFRRAVILREQGANPRATRDANWHVARALRMQKHFDQAFAIQLRLERESEAMSDPRHYIFEELALLYQANGCQERARHYLARAKELAD</sequence>
<accession>A0ABW2YPV7</accession>
<dbReference type="Pfam" id="PF13424">
    <property type="entry name" value="TPR_12"/>
    <property type="match status" value="1"/>
</dbReference>
<dbReference type="InterPro" id="IPR019734">
    <property type="entry name" value="TPR_rpt"/>
</dbReference>
<dbReference type="SMART" id="SM00028">
    <property type="entry name" value="TPR"/>
    <property type="match status" value="1"/>
</dbReference>
<dbReference type="Gene3D" id="1.25.40.10">
    <property type="entry name" value="Tetratricopeptide repeat domain"/>
    <property type="match status" value="1"/>
</dbReference>
<keyword evidence="3" id="KW-1185">Reference proteome</keyword>
<comment type="caution">
    <text evidence="2">The sequence shown here is derived from an EMBL/GenBank/DDBJ whole genome shotgun (WGS) entry which is preliminary data.</text>
</comment>
<evidence type="ECO:0000313" key="2">
    <source>
        <dbReference type="EMBL" id="MFD0739549.1"/>
    </source>
</evidence>
<keyword evidence="1" id="KW-0802">TPR repeat</keyword>
<name>A0ABW2YPV7_9GAMM</name>
<feature type="repeat" description="TPR" evidence="1">
    <location>
        <begin position="180"/>
        <end position="213"/>
    </location>
</feature>